<organism evidence="2">
    <name type="scientific">Fervidicoccus fontis</name>
    <dbReference type="NCBI Taxonomy" id="683846"/>
    <lineage>
        <taxon>Archaea</taxon>
        <taxon>Thermoproteota</taxon>
        <taxon>Thermoprotei</taxon>
        <taxon>Fervidicoccales</taxon>
        <taxon>Fervidicoccaceae</taxon>
        <taxon>Fervidicoccus</taxon>
    </lineage>
</organism>
<protein>
    <submittedName>
        <fullName evidence="2">Asp/Glu racemase</fullName>
    </submittedName>
</protein>
<accession>A0A7J3ZJE1</accession>
<dbReference type="Gene3D" id="3.40.50.12500">
    <property type="match status" value="1"/>
</dbReference>
<dbReference type="InterPro" id="IPR053714">
    <property type="entry name" value="Iso_Racemase_Enz_sf"/>
</dbReference>
<dbReference type="InterPro" id="IPR052186">
    <property type="entry name" value="Hydantoin_racemase-like"/>
</dbReference>
<name>A0A7J3ZJE1_9CREN</name>
<dbReference type="GO" id="GO:0047661">
    <property type="term" value="F:amino-acid racemase activity"/>
    <property type="evidence" value="ECO:0007669"/>
    <property type="project" value="InterPro"/>
</dbReference>
<dbReference type="PANTHER" id="PTHR28047:SF5">
    <property type="entry name" value="PROTEIN DCG1"/>
    <property type="match status" value="1"/>
</dbReference>
<proteinExistence type="inferred from homology"/>
<reference evidence="2" key="1">
    <citation type="journal article" date="2020" name="mSystems">
        <title>Genome- and Community-Level Interaction Insights into Carbon Utilization and Element Cycling Functions of Hydrothermarchaeota in Hydrothermal Sediment.</title>
        <authorList>
            <person name="Zhou Z."/>
            <person name="Liu Y."/>
            <person name="Xu W."/>
            <person name="Pan J."/>
            <person name="Luo Z.H."/>
            <person name="Li M."/>
        </authorList>
    </citation>
    <scope>NUCLEOTIDE SEQUENCE [LARGE SCALE GENOMIC DNA]</scope>
    <source>
        <strain evidence="2">SpSt-1116</strain>
    </source>
</reference>
<dbReference type="EMBL" id="DRZC01000027">
    <property type="protein sequence ID" value="HHQ80207.1"/>
    <property type="molecule type" value="Genomic_DNA"/>
</dbReference>
<sequence>MSKNAIKIAYIVPGVGLSESEVKRREKIANTIAGERARVDIVTVSEGPRTIENSVEEAFAATSYLKLLCSLARQYDAFVVGCFGDPGLRAARELVERPIVGPGESSLHLAAMLADDFIVLTPLRTTIPLTRELVKRYGFAERVKAIVPVEVSVSSIISGDPEVIERLRSTIKSSVERHEAGAVVLGCMSMGFALVDELLEGELDVPIVNPVKVSLKVAELIASLKLKHSKVSYPSPDYSKLKELVAF</sequence>
<dbReference type="Pfam" id="PF01177">
    <property type="entry name" value="Asp_Glu_race"/>
    <property type="match status" value="1"/>
</dbReference>
<evidence type="ECO:0000313" key="2">
    <source>
        <dbReference type="EMBL" id="HHQ80207.1"/>
    </source>
</evidence>
<gene>
    <name evidence="2" type="ORF">ENM78_01910</name>
</gene>
<comment type="similarity">
    <text evidence="1">Belongs to the HyuE racemase family.</text>
</comment>
<dbReference type="AlphaFoldDB" id="A0A7J3ZJE1"/>
<dbReference type="InterPro" id="IPR015942">
    <property type="entry name" value="Asp/Glu/hydantoin_racemase"/>
</dbReference>
<comment type="caution">
    <text evidence="2">The sequence shown here is derived from an EMBL/GenBank/DDBJ whole genome shotgun (WGS) entry which is preliminary data.</text>
</comment>
<dbReference type="PANTHER" id="PTHR28047">
    <property type="entry name" value="PROTEIN DCG1"/>
    <property type="match status" value="1"/>
</dbReference>
<evidence type="ECO:0000256" key="1">
    <source>
        <dbReference type="ARBA" id="ARBA00038414"/>
    </source>
</evidence>